<protein>
    <submittedName>
        <fullName evidence="3">Peptidase M23</fullName>
    </submittedName>
</protein>
<dbReference type="RefSeq" id="WP_154797117.1">
    <property type="nucleotide sequence ID" value="NZ_CP052757.1"/>
</dbReference>
<evidence type="ECO:0000259" key="2">
    <source>
        <dbReference type="PROSITE" id="PS51782"/>
    </source>
</evidence>
<dbReference type="AlphaFoldDB" id="A0A6M5UBJ0"/>
<organism evidence="3 4">
    <name type="scientific">Cellulosimicrobium protaetiae</name>
    <dbReference type="NCBI Taxonomy" id="2587808"/>
    <lineage>
        <taxon>Bacteria</taxon>
        <taxon>Bacillati</taxon>
        <taxon>Actinomycetota</taxon>
        <taxon>Actinomycetes</taxon>
        <taxon>Micrococcales</taxon>
        <taxon>Promicromonosporaceae</taxon>
        <taxon>Cellulosimicrobium</taxon>
    </lineage>
</organism>
<name>A0A6M5UBJ0_9MICO</name>
<dbReference type="KEGG" id="cprt:FIC82_000305"/>
<proteinExistence type="predicted"/>
<dbReference type="PROSITE" id="PS51782">
    <property type="entry name" value="LYSM"/>
    <property type="match status" value="1"/>
</dbReference>
<dbReference type="InterPro" id="IPR045361">
    <property type="entry name" value="CIS_tube_prot_N"/>
</dbReference>
<dbReference type="Proteomes" id="UP000451354">
    <property type="component" value="Chromosome"/>
</dbReference>
<dbReference type="Gene3D" id="3.10.350.10">
    <property type="entry name" value="LysM domain"/>
    <property type="match status" value="1"/>
</dbReference>
<feature type="region of interest" description="Disordered" evidence="1">
    <location>
        <begin position="58"/>
        <end position="84"/>
    </location>
</feature>
<dbReference type="InterPro" id="IPR036779">
    <property type="entry name" value="LysM_dom_sf"/>
</dbReference>
<feature type="domain" description="LysM" evidence="2">
    <location>
        <begin position="191"/>
        <end position="238"/>
    </location>
</feature>
<dbReference type="CDD" id="cd00118">
    <property type="entry name" value="LysM"/>
    <property type="match status" value="1"/>
</dbReference>
<evidence type="ECO:0000256" key="1">
    <source>
        <dbReference type="SAM" id="MobiDB-lite"/>
    </source>
</evidence>
<keyword evidence="4" id="KW-1185">Reference proteome</keyword>
<gene>
    <name evidence="3" type="ORF">FIC82_000305</name>
</gene>
<sequence length="260" mass="28057">MTAPVGLDAAAGGPGSGSKLEHAYLLLFEPSKDGSLAKPGPELGRIAFQFNPTELSMQKAASWTRPTNPGNRRSSPPQFQGPEPSRLSLEMFLDASQEHDDAVVKAADKLFASCVPTSASHDQHKDSPPWVLFRWGSLTGFLAYVSSVDVRYTLFTSGGLPIRAVCTVTLEEIAGEAPRQNPTSGGLVPHREHVVVHGETLAGIAYGEYGDPALWRAVARANRIDDPFRLRPGDRVLLPSVEDLRDPAVGRRAQEVRRAG</sequence>
<feature type="compositionally biased region" description="Polar residues" evidence="1">
    <location>
        <begin position="58"/>
        <end position="78"/>
    </location>
</feature>
<accession>A0A6M5UBJ0</accession>
<reference evidence="4" key="1">
    <citation type="journal article" date="2022" name="Int. J. Syst. Evol. Microbiol.">
        <title>Cellulosimicrobium protaetiae sp. nov., isolated from the gut of the larva of Protaetia brevitarsis seulensis.</title>
        <authorList>
            <person name="Le Han H."/>
            <person name="Nguyen T.T.H."/>
            <person name="Li Z."/>
            <person name="Shin N.R."/>
            <person name="Kim S.G."/>
        </authorList>
    </citation>
    <scope>NUCLEOTIDE SEQUENCE [LARGE SCALE GENOMIC DNA]</scope>
    <source>
        <strain evidence="4">BI34</strain>
    </source>
</reference>
<dbReference type="Pfam" id="PF19266">
    <property type="entry name" value="CIS_tube"/>
    <property type="match status" value="1"/>
</dbReference>
<dbReference type="OrthoDB" id="9815939at2"/>
<evidence type="ECO:0000313" key="4">
    <source>
        <dbReference type="Proteomes" id="UP000451354"/>
    </source>
</evidence>
<dbReference type="EMBL" id="CP052757">
    <property type="protein sequence ID" value="QJW34872.1"/>
    <property type="molecule type" value="Genomic_DNA"/>
</dbReference>
<dbReference type="InterPro" id="IPR018392">
    <property type="entry name" value="LysM"/>
</dbReference>
<evidence type="ECO:0000313" key="3">
    <source>
        <dbReference type="EMBL" id="QJW34872.1"/>
    </source>
</evidence>